<proteinExistence type="predicted"/>
<name>A0A316USY3_9BASI</name>
<evidence type="ECO:0000313" key="3">
    <source>
        <dbReference type="EMBL" id="PWN26993.1"/>
    </source>
</evidence>
<evidence type="ECO:0000313" key="4">
    <source>
        <dbReference type="Proteomes" id="UP000245884"/>
    </source>
</evidence>
<keyword evidence="2" id="KW-0732">Signal</keyword>
<evidence type="ECO:0000256" key="1">
    <source>
        <dbReference type="SAM" id="MobiDB-lite"/>
    </source>
</evidence>
<organism evidence="3 4">
    <name type="scientific">Jaminaea rosea</name>
    <dbReference type="NCBI Taxonomy" id="1569628"/>
    <lineage>
        <taxon>Eukaryota</taxon>
        <taxon>Fungi</taxon>
        <taxon>Dikarya</taxon>
        <taxon>Basidiomycota</taxon>
        <taxon>Ustilaginomycotina</taxon>
        <taxon>Exobasidiomycetes</taxon>
        <taxon>Microstromatales</taxon>
        <taxon>Microstromatales incertae sedis</taxon>
        <taxon>Jaminaea</taxon>
    </lineage>
</organism>
<feature type="region of interest" description="Disordered" evidence="1">
    <location>
        <begin position="82"/>
        <end position="133"/>
    </location>
</feature>
<dbReference type="GeneID" id="37026572"/>
<accession>A0A316USY3</accession>
<keyword evidence="4" id="KW-1185">Reference proteome</keyword>
<dbReference type="Proteomes" id="UP000245884">
    <property type="component" value="Unassembled WGS sequence"/>
</dbReference>
<protein>
    <recommendedName>
        <fullName evidence="5">Secreted protein</fullName>
    </recommendedName>
</protein>
<feature type="signal peptide" evidence="2">
    <location>
        <begin position="1"/>
        <end position="17"/>
    </location>
</feature>
<dbReference type="EMBL" id="KZ819669">
    <property type="protein sequence ID" value="PWN26993.1"/>
    <property type="molecule type" value="Genomic_DNA"/>
</dbReference>
<evidence type="ECO:0008006" key="5">
    <source>
        <dbReference type="Google" id="ProtNLM"/>
    </source>
</evidence>
<sequence>MWSPIYMFAILVAAAAAGSILIAVCCPIKCCILRRYKDEEHEIAQDYEARIFRTSAAPRSASDASHGQADYYVTITPGDLAITPTRPRQPYSASSHPVAARNGSSNPATVAGQARKPTEVGQVHSQQPLLDNDVIVPAAANAPMSVGGPPPSYASN</sequence>
<feature type="chain" id="PRO_5016433239" description="Secreted protein" evidence="2">
    <location>
        <begin position="18"/>
        <end position="156"/>
    </location>
</feature>
<gene>
    <name evidence="3" type="ORF">BDZ90DRAFT_227302</name>
</gene>
<evidence type="ECO:0000256" key="2">
    <source>
        <dbReference type="SAM" id="SignalP"/>
    </source>
</evidence>
<dbReference type="AlphaFoldDB" id="A0A316USY3"/>
<reference evidence="3 4" key="1">
    <citation type="journal article" date="2018" name="Mol. Biol. Evol.">
        <title>Broad Genomic Sampling Reveals a Smut Pathogenic Ancestry of the Fungal Clade Ustilaginomycotina.</title>
        <authorList>
            <person name="Kijpornyongpan T."/>
            <person name="Mondo S.J."/>
            <person name="Barry K."/>
            <person name="Sandor L."/>
            <person name="Lee J."/>
            <person name="Lipzen A."/>
            <person name="Pangilinan J."/>
            <person name="LaButti K."/>
            <person name="Hainaut M."/>
            <person name="Henrissat B."/>
            <person name="Grigoriev I.V."/>
            <person name="Spatafora J.W."/>
            <person name="Aime M.C."/>
        </authorList>
    </citation>
    <scope>NUCLEOTIDE SEQUENCE [LARGE SCALE GENOMIC DNA]</scope>
    <source>
        <strain evidence="3 4">MCA 5214</strain>
    </source>
</reference>
<dbReference type="RefSeq" id="XP_025361605.1">
    <property type="nucleotide sequence ID" value="XM_025504749.1"/>
</dbReference>